<protein>
    <submittedName>
        <fullName evidence="1">Transcriptional regulator, ArsR family protein</fullName>
    </submittedName>
</protein>
<dbReference type="STRING" id="59750.AWC31_22315"/>
<dbReference type="SUPFAM" id="SSF109854">
    <property type="entry name" value="DinB/YfiT-like putative metalloenzymes"/>
    <property type="match status" value="1"/>
</dbReference>
<dbReference type="NCBIfam" id="TIGR03086">
    <property type="entry name" value="TIGR03086 family metal-binding protein"/>
    <property type="match status" value="1"/>
</dbReference>
<dbReference type="Proteomes" id="UP000070612">
    <property type="component" value="Unassembled WGS sequence"/>
</dbReference>
<dbReference type="InterPro" id="IPR034660">
    <property type="entry name" value="DinB/YfiT-like"/>
</dbReference>
<accession>A0A132PKM3</accession>
<dbReference type="PATRIC" id="fig|59750.3.peg.1089"/>
<evidence type="ECO:0000313" key="2">
    <source>
        <dbReference type="Proteomes" id="UP000070612"/>
    </source>
</evidence>
<dbReference type="InterPro" id="IPR017520">
    <property type="entry name" value="CHP03086"/>
</dbReference>
<reference evidence="1 2" key="1">
    <citation type="submission" date="2015-07" db="EMBL/GenBank/DDBJ databases">
        <title>A draft genome sequence of Mycobacterium wolinskyi.</title>
        <authorList>
            <person name="de Man T.J."/>
            <person name="Perry K.A."/>
            <person name="Coulliette A.D."/>
            <person name="Jensen B."/>
            <person name="Toney N.C."/>
            <person name="Limbago B.M."/>
            <person name="Noble-Wang J."/>
        </authorList>
    </citation>
    <scope>NUCLEOTIDE SEQUENCE [LARGE SCALE GENOMIC DNA]</scope>
    <source>
        <strain evidence="1 2">CDC_01</strain>
    </source>
</reference>
<evidence type="ECO:0000313" key="1">
    <source>
        <dbReference type="EMBL" id="KWX22562.1"/>
    </source>
</evidence>
<comment type="caution">
    <text evidence="1">The sequence shown here is derived from an EMBL/GenBank/DDBJ whole genome shotgun (WGS) entry which is preliminary data.</text>
</comment>
<dbReference type="AlphaFoldDB" id="A0A132PKM3"/>
<organism evidence="1 2">
    <name type="scientific">Mycolicibacterium wolinskyi</name>
    <dbReference type="NCBI Taxonomy" id="59750"/>
    <lineage>
        <taxon>Bacteria</taxon>
        <taxon>Bacillati</taxon>
        <taxon>Actinomycetota</taxon>
        <taxon>Actinomycetes</taxon>
        <taxon>Mycobacteriales</taxon>
        <taxon>Mycobacteriaceae</taxon>
        <taxon>Mycolicibacterium</taxon>
    </lineage>
</organism>
<proteinExistence type="predicted"/>
<dbReference type="InterPro" id="IPR017517">
    <property type="entry name" value="Maleyloyr_isom"/>
</dbReference>
<dbReference type="EMBL" id="LGTW01000012">
    <property type="protein sequence ID" value="KWX22562.1"/>
    <property type="molecule type" value="Genomic_DNA"/>
</dbReference>
<gene>
    <name evidence="1" type="ORF">AFM11_18760</name>
</gene>
<dbReference type="NCBIfam" id="TIGR03083">
    <property type="entry name" value="maleylpyruvate isomerase family mycothiol-dependent enzyme"/>
    <property type="match status" value="1"/>
</dbReference>
<name>A0A132PKM3_9MYCO</name>
<keyword evidence="2" id="KW-1185">Reference proteome</keyword>
<sequence length="186" mass="19910">MQATLLSMDELECAESTLDVLQQVLQGIGDDDLGNQTPCREFDVASLTDHLLNSITLIGTAAGAEIPERDRAASVADQVVSAARPAVAAWRRRGLDGMVPFGPGEAPAAMMARILSLEFLVHAWDYAAATGQTVPPSDEQSERVLEWARAIITPEGRVRAGFDDPADVPDDASALDRLLAFTGRRP</sequence>